<feature type="region of interest" description="Disordered" evidence="1">
    <location>
        <begin position="1"/>
        <end position="26"/>
    </location>
</feature>
<feature type="compositionally biased region" description="Polar residues" evidence="1">
    <location>
        <begin position="9"/>
        <end position="25"/>
    </location>
</feature>
<gene>
    <name evidence="2" type="ORF">TIFTF001_026819</name>
</gene>
<protein>
    <submittedName>
        <fullName evidence="2">Uncharacterized protein</fullName>
    </submittedName>
</protein>
<evidence type="ECO:0000313" key="3">
    <source>
        <dbReference type="Proteomes" id="UP001187192"/>
    </source>
</evidence>
<dbReference type="AlphaFoldDB" id="A0AA88IU38"/>
<keyword evidence="3" id="KW-1185">Reference proteome</keyword>
<feature type="compositionally biased region" description="Gly residues" evidence="1">
    <location>
        <begin position="139"/>
        <end position="168"/>
    </location>
</feature>
<proteinExistence type="predicted"/>
<feature type="region of interest" description="Disordered" evidence="1">
    <location>
        <begin position="195"/>
        <end position="225"/>
    </location>
</feature>
<comment type="caution">
    <text evidence="2">The sequence shown here is derived from an EMBL/GenBank/DDBJ whole genome shotgun (WGS) entry which is preliminary data.</text>
</comment>
<name>A0AA88IU38_FICCA</name>
<feature type="region of interest" description="Disordered" evidence="1">
    <location>
        <begin position="36"/>
        <end position="55"/>
    </location>
</feature>
<evidence type="ECO:0000256" key="1">
    <source>
        <dbReference type="SAM" id="MobiDB-lite"/>
    </source>
</evidence>
<dbReference type="Proteomes" id="UP001187192">
    <property type="component" value="Unassembled WGS sequence"/>
</dbReference>
<accession>A0AA88IU38</accession>
<sequence>MVIGGAATSDASPNATASKKSSSEVNGVWAEESVHAVGRRRLSKSSKDPSPVGDHPWPAHALVAIRNSFASTPIAELLGLFCARRRWPLWTRPSVVGLAGVPTDSLFLFLSFQFWWAEKREGKRERGEERERRRKREGGGGIPVGGEVGGGGPGVGGRGRGDWGRGVGRGGLPGVREWEAGAGWGWPGLGPVVGGDGGGSLMSGVGCRRPSPATEKTLGGKGNMR</sequence>
<evidence type="ECO:0000313" key="2">
    <source>
        <dbReference type="EMBL" id="GMN57708.1"/>
    </source>
</evidence>
<feature type="region of interest" description="Disordered" evidence="1">
    <location>
        <begin position="123"/>
        <end position="168"/>
    </location>
</feature>
<dbReference type="EMBL" id="BTGU01000072">
    <property type="protein sequence ID" value="GMN57708.1"/>
    <property type="molecule type" value="Genomic_DNA"/>
</dbReference>
<reference evidence="2" key="1">
    <citation type="submission" date="2023-07" db="EMBL/GenBank/DDBJ databases">
        <title>draft genome sequence of fig (Ficus carica).</title>
        <authorList>
            <person name="Takahashi T."/>
            <person name="Nishimura K."/>
        </authorList>
    </citation>
    <scope>NUCLEOTIDE SEQUENCE</scope>
</reference>
<organism evidence="2 3">
    <name type="scientific">Ficus carica</name>
    <name type="common">Common fig</name>
    <dbReference type="NCBI Taxonomy" id="3494"/>
    <lineage>
        <taxon>Eukaryota</taxon>
        <taxon>Viridiplantae</taxon>
        <taxon>Streptophyta</taxon>
        <taxon>Embryophyta</taxon>
        <taxon>Tracheophyta</taxon>
        <taxon>Spermatophyta</taxon>
        <taxon>Magnoliopsida</taxon>
        <taxon>eudicotyledons</taxon>
        <taxon>Gunneridae</taxon>
        <taxon>Pentapetalae</taxon>
        <taxon>rosids</taxon>
        <taxon>fabids</taxon>
        <taxon>Rosales</taxon>
        <taxon>Moraceae</taxon>
        <taxon>Ficeae</taxon>
        <taxon>Ficus</taxon>
    </lineage>
</organism>